<reference evidence="7 8" key="1">
    <citation type="journal article" date="2020" name="Nature">
        <title>Bacterial chemolithoautotrophy via manganese oxidation.</title>
        <authorList>
            <person name="Yu H."/>
            <person name="Leadbetter J.R."/>
        </authorList>
    </citation>
    <scope>NUCLEOTIDE SEQUENCE [LARGE SCALE GENOMIC DNA]</scope>
    <source>
        <strain evidence="7 8">Mn-1</strain>
    </source>
</reference>
<keyword evidence="4 6" id="KW-1133">Transmembrane helix</keyword>
<evidence type="ECO:0000256" key="4">
    <source>
        <dbReference type="ARBA" id="ARBA00022989"/>
    </source>
</evidence>
<keyword evidence="8" id="KW-1185">Reference proteome</keyword>
<evidence type="ECO:0000256" key="5">
    <source>
        <dbReference type="ARBA" id="ARBA00023136"/>
    </source>
</evidence>
<keyword evidence="3 6" id="KW-0812">Transmembrane</keyword>
<accession>A0A7X6DM59</accession>
<keyword evidence="5 6" id="KW-0472">Membrane</keyword>
<name>A0A7X6DM59_9BACT</name>
<organism evidence="7 8">
    <name type="scientific">Candidatus Manganitrophus noduliformans</name>
    <dbReference type="NCBI Taxonomy" id="2606439"/>
    <lineage>
        <taxon>Bacteria</taxon>
        <taxon>Pseudomonadati</taxon>
        <taxon>Nitrospirota</taxon>
        <taxon>Nitrospiria</taxon>
        <taxon>Candidatus Troglogloeales</taxon>
        <taxon>Candidatus Manganitrophaceae</taxon>
        <taxon>Candidatus Manganitrophus</taxon>
    </lineage>
</organism>
<evidence type="ECO:0000256" key="2">
    <source>
        <dbReference type="ARBA" id="ARBA00022475"/>
    </source>
</evidence>
<sequence>MAEEQKTAIYVGWMERLEQWGYVTAGLSFLILGMVVFGYGWVAFYRALNESVLLAAMLLMNDLLLVLILLELFRTVLNFLKTHTVSLESFFYVGIVAAIRKILTTGAKETYFDISKAPRPDEAGEFYRYLMDTGLNGLLILVLVVAMFVYRRFLVMRA</sequence>
<dbReference type="Proteomes" id="UP000534783">
    <property type="component" value="Unassembled WGS sequence"/>
</dbReference>
<dbReference type="EMBL" id="VTOW01000001">
    <property type="protein sequence ID" value="NKE69453.1"/>
    <property type="molecule type" value="Genomic_DNA"/>
</dbReference>
<gene>
    <name evidence="7" type="ORF">MNODULE_01640</name>
</gene>
<feature type="transmembrane region" description="Helical" evidence="6">
    <location>
        <begin position="126"/>
        <end position="150"/>
    </location>
</feature>
<feature type="transmembrane region" description="Helical" evidence="6">
    <location>
        <begin position="85"/>
        <end position="103"/>
    </location>
</feature>
<feature type="transmembrane region" description="Helical" evidence="6">
    <location>
        <begin position="20"/>
        <end position="41"/>
    </location>
</feature>
<evidence type="ECO:0000313" key="8">
    <source>
        <dbReference type="Proteomes" id="UP000534783"/>
    </source>
</evidence>
<dbReference type="GO" id="GO:0005886">
    <property type="term" value="C:plasma membrane"/>
    <property type="evidence" value="ECO:0007669"/>
    <property type="project" value="UniProtKB-SubCell"/>
</dbReference>
<keyword evidence="2" id="KW-1003">Cell membrane</keyword>
<evidence type="ECO:0000313" key="7">
    <source>
        <dbReference type="EMBL" id="NKE69453.1"/>
    </source>
</evidence>
<dbReference type="Pfam" id="PF06146">
    <property type="entry name" value="PsiE"/>
    <property type="match status" value="1"/>
</dbReference>
<comment type="caution">
    <text evidence="7">The sequence shown here is derived from an EMBL/GenBank/DDBJ whole genome shotgun (WGS) entry which is preliminary data.</text>
</comment>
<comment type="subcellular location">
    <subcellularLocation>
        <location evidence="1">Cell membrane</location>
        <topology evidence="1">Multi-pass membrane protein</topology>
    </subcellularLocation>
</comment>
<evidence type="ECO:0000256" key="1">
    <source>
        <dbReference type="ARBA" id="ARBA00004651"/>
    </source>
</evidence>
<evidence type="ECO:0000256" key="3">
    <source>
        <dbReference type="ARBA" id="ARBA00022692"/>
    </source>
</evidence>
<feature type="transmembrane region" description="Helical" evidence="6">
    <location>
        <begin position="53"/>
        <end position="73"/>
    </location>
</feature>
<dbReference type="InterPro" id="IPR020948">
    <property type="entry name" value="P_starv_induced_PsiE-like"/>
</dbReference>
<proteinExistence type="predicted"/>
<protein>
    <submittedName>
        <fullName evidence="7">Uncharacterized protein</fullName>
    </submittedName>
</protein>
<dbReference type="AlphaFoldDB" id="A0A7X6DM59"/>
<dbReference type="RefSeq" id="WP_168057750.1">
    <property type="nucleotide sequence ID" value="NZ_VTOW01000001.1"/>
</dbReference>
<evidence type="ECO:0000256" key="6">
    <source>
        <dbReference type="SAM" id="Phobius"/>
    </source>
</evidence>